<accession>A0A845T209</accession>
<keyword evidence="1" id="KW-1133">Transmembrane helix</keyword>
<feature type="transmembrane region" description="Helical" evidence="1">
    <location>
        <begin position="95"/>
        <end position="119"/>
    </location>
</feature>
<gene>
    <name evidence="2" type="ORF">FMM72_04500</name>
</gene>
<proteinExistence type="predicted"/>
<dbReference type="GO" id="GO:0016020">
    <property type="term" value="C:membrane"/>
    <property type="evidence" value="ECO:0007669"/>
    <property type="project" value="InterPro"/>
</dbReference>
<comment type="caution">
    <text evidence="2">The sequence shown here is derived from an EMBL/GenBank/DDBJ whole genome shotgun (WGS) entry which is preliminary data.</text>
</comment>
<dbReference type="NCBIfam" id="TIGR03082">
    <property type="entry name" value="Gneg_AbrB_dup"/>
    <property type="match status" value="2"/>
</dbReference>
<dbReference type="InterPro" id="IPR017516">
    <property type="entry name" value="AbrB_dup"/>
</dbReference>
<feature type="transmembrane region" description="Helical" evidence="1">
    <location>
        <begin position="125"/>
        <end position="146"/>
    </location>
</feature>
<evidence type="ECO:0000256" key="1">
    <source>
        <dbReference type="SAM" id="Phobius"/>
    </source>
</evidence>
<dbReference type="Proteomes" id="UP000462501">
    <property type="component" value="Unassembled WGS sequence"/>
</dbReference>
<dbReference type="PANTHER" id="PTHR38457">
    <property type="entry name" value="REGULATOR ABRB-RELATED"/>
    <property type="match status" value="1"/>
</dbReference>
<feature type="transmembrane region" description="Helical" evidence="1">
    <location>
        <begin position="286"/>
        <end position="307"/>
    </location>
</feature>
<dbReference type="EMBL" id="VIQT01000009">
    <property type="protein sequence ID" value="NDO38511.1"/>
    <property type="molecule type" value="Genomic_DNA"/>
</dbReference>
<name>A0A845T209_9FIRM</name>
<dbReference type="PANTHER" id="PTHR38457:SF1">
    <property type="entry name" value="REGULATOR ABRB-RELATED"/>
    <property type="match status" value="1"/>
</dbReference>
<dbReference type="InterPro" id="IPR007820">
    <property type="entry name" value="AbrB_fam"/>
</dbReference>
<feature type="transmembrane region" description="Helical" evidence="1">
    <location>
        <begin position="346"/>
        <end position="367"/>
    </location>
</feature>
<sequence>MKWRARRHRLWERETEMLQIMVTLLVAAAGGLIAKRLRIPAGAMTGAVVAVVIFGLLTGRSFFPVEYKTYVQFFSGALVGVKITSKDISDMRRMVLPGLVQIFSMLLLNTVFGLLMHFLGGLDVLTAFFCSAPAGMSDMALIAADYGANTMDVSIVQMLRIVCIVTFMPTFYRLIMKKKNILPLAQGERPAAAVSTKKTVGKRMHATELGCFFITVAVAVTGGLLFRQMGVKAGALIGAIVATACLSIFTKLAYMPPVVKTATQIGAGAYVGAQMNASTLGILPKLLIPVAIMLVGMFVFVYFAGVVMRKVSHLDWLTCLLISTPGGIQEMSLMAQEFECDSTKVALLHVVRIMVVIFLFPSFISVMERLL</sequence>
<evidence type="ECO:0000313" key="2">
    <source>
        <dbReference type="EMBL" id="NDO38511.1"/>
    </source>
</evidence>
<dbReference type="RefSeq" id="WP_257431914.1">
    <property type="nucleotide sequence ID" value="NZ_JANJZM010000007.1"/>
</dbReference>
<feature type="transmembrane region" description="Helical" evidence="1">
    <location>
        <begin position="158"/>
        <end position="175"/>
    </location>
</feature>
<dbReference type="AlphaFoldDB" id="A0A845T209"/>
<keyword evidence="1" id="KW-0812">Transmembrane</keyword>
<dbReference type="GO" id="GO:0010468">
    <property type="term" value="P:regulation of gene expression"/>
    <property type="evidence" value="ECO:0007669"/>
    <property type="project" value="InterPro"/>
</dbReference>
<keyword evidence="1" id="KW-0472">Membrane</keyword>
<protein>
    <recommendedName>
        <fullName evidence="4">AbrB family transcriptional regulator</fullName>
    </recommendedName>
</protein>
<organism evidence="2 3">
    <name type="scientific">Anaerotruncus colihominis</name>
    <dbReference type="NCBI Taxonomy" id="169435"/>
    <lineage>
        <taxon>Bacteria</taxon>
        <taxon>Bacillati</taxon>
        <taxon>Bacillota</taxon>
        <taxon>Clostridia</taxon>
        <taxon>Eubacteriales</taxon>
        <taxon>Oscillospiraceae</taxon>
        <taxon>Anaerotruncus</taxon>
    </lineage>
</organism>
<feature type="transmembrane region" description="Helical" evidence="1">
    <location>
        <begin position="233"/>
        <end position="254"/>
    </location>
</feature>
<feature type="transmembrane region" description="Helical" evidence="1">
    <location>
        <begin position="44"/>
        <end position="63"/>
    </location>
</feature>
<evidence type="ECO:0008006" key="4">
    <source>
        <dbReference type="Google" id="ProtNLM"/>
    </source>
</evidence>
<reference evidence="2 3" key="1">
    <citation type="submission" date="2019-06" db="EMBL/GenBank/DDBJ databases">
        <title>Draft genome sequences of 15 bacterial species constituting the stable defined intestinal microbiota of the GM15 gnotobiotic mouse model.</title>
        <authorList>
            <person name="Elie C."/>
            <person name="Mathieu A."/>
            <person name="Saliou A."/>
            <person name="Darnaud M."/>
            <person name="Leulier F."/>
            <person name="Tamellini A."/>
        </authorList>
    </citation>
    <scope>NUCLEOTIDE SEQUENCE [LARGE SCALE GENOMIC DNA]</scope>
    <source>
        <strain evidence="2 3">JM4-15</strain>
    </source>
</reference>
<evidence type="ECO:0000313" key="3">
    <source>
        <dbReference type="Proteomes" id="UP000462501"/>
    </source>
</evidence>
<feature type="transmembrane region" description="Helical" evidence="1">
    <location>
        <begin position="206"/>
        <end position="226"/>
    </location>
</feature>
<dbReference type="Pfam" id="PF05145">
    <property type="entry name" value="AbrB"/>
    <property type="match status" value="1"/>
</dbReference>